<organism evidence="4 5">
    <name type="scientific">Plasmodium chabaudi adami</name>
    <dbReference type="NCBI Taxonomy" id="5826"/>
    <lineage>
        <taxon>Eukaryota</taxon>
        <taxon>Sar</taxon>
        <taxon>Alveolata</taxon>
        <taxon>Apicomplexa</taxon>
        <taxon>Aconoidasida</taxon>
        <taxon>Haemosporida</taxon>
        <taxon>Plasmodiidae</taxon>
        <taxon>Plasmodium</taxon>
        <taxon>Plasmodium (Vinckeia)</taxon>
    </lineage>
</organism>
<dbReference type="Gene3D" id="3.40.50.1240">
    <property type="entry name" value="Phosphoglycerate mutase-like"/>
    <property type="match status" value="1"/>
</dbReference>
<dbReference type="InterPro" id="IPR029033">
    <property type="entry name" value="His_PPase_superfam"/>
</dbReference>
<evidence type="ECO:0000313" key="5">
    <source>
        <dbReference type="Proteomes" id="UP000195879"/>
    </source>
</evidence>
<evidence type="ECO:0000256" key="2">
    <source>
        <dbReference type="SAM" id="MobiDB-lite"/>
    </source>
</evidence>
<dbReference type="PANTHER" id="PTHR11567:SF110">
    <property type="entry name" value="2-PHOSPHOXYLOSE PHOSPHATASE 1"/>
    <property type="match status" value="1"/>
</dbReference>
<dbReference type="AlphaFoldDB" id="A0A1D3LF75"/>
<dbReference type="SUPFAM" id="SSF53254">
    <property type="entry name" value="Phosphoglycerate mutase-like"/>
    <property type="match status" value="3"/>
</dbReference>
<keyword evidence="3" id="KW-0472">Membrane</keyword>
<dbReference type="EMBL" id="LT608197">
    <property type="protein sequence ID" value="SCM04924.1"/>
    <property type="molecule type" value="Genomic_DNA"/>
</dbReference>
<name>A0A1D3LF75_PLACE</name>
<sequence length="1231" mass="148057">MLRKKDAKKSENEKATNIFFYNKLRKRKKKLKPSLCCSFKLYNSRRNNYLCSHFKFDKFLKDALICRKCVFSYFEVNVVANIIYMRHGARAPKKKIKNVWPFVEEKGGLTFLGFEQSIKIGKYLRKYYYSLNKLNKKYNKKYKHIRNDKVFKFFKWNEEHQIKETINDFICVKKKANSTKKSLFVDDQTRENSLFLNYINHLYFHKKHLIKKKLKNYDIKRKKRTYDMFIKIINKYLSIRTTDSERCKLTAYAIICGILGINKNIYMSLFLLKYINKIDFFQNPWKIFKNFNEETFNNCFHNDIWNTWWNKNKEGLEKCLMKNHHFIISDSTEETIKFDCKLCSYKKKCRYTNMIERYDLFMHIINYINFYVNIFFYFIKILYILYSIVKVAERDTIMSATLKSTNNYIKMLKNFIFENSDIYKVLNNYYKSEIAIVYYLTKWKSNYICRFSLLLNNTYNNYSNKRKGKEMGHKPFQIFQNKKDNKIDIIHNKIFTILKKYNSTIYILKKKLNKSIILNDLKKINYSSDYIKNYLHFPILANLKNEHMNVHKIKLLQINSISYRCNKNDNMELYNYKYHIFKRKQKSVKIIKQFVSSYDAYLYHNINIMFDIKKGYENFSSQSNTVCNLANNNFKSKKINCNKILASTSPVSIHNSNSIRKYNGSTILTIDNNKEINNFYDLPLFSKVCDHNKLNKYCRDCSASFITSNSQINFKNFVQKKKEKKKKNFFHKIYECYKWISKLEYNNRYVSWMCSGLSLIDVVINFLISVRLFERFEMKKKKYTPKIILYLTHQSAILSFQSCIGIKKKYMKIPPFAGFISLELIHIKTKVLKNHQIILHPNLPNDYHKNNVLNFVCDNNIINIFCCKKDCVWKKKIYMASKKRKRIREIKKNTKLDNYKNIFKAQGNKIQDFKKLFFLLCKENTDIDNLIQFYDECLKNNYKNIQSSNLKNYDNIKGKEKKRNFHGFFVKFTFNNFSPLKLEKESIFTKKGSKINGNQIIKDIHDSNQNYILSPEKFTYLENAQKDNYNKYSKLNKIIKTRHNDHANLENQHDKYMNYVYNSNSGIYRNIYAKLNKAHSQKGNAKKNAPFNSKIESQKHKGRQKKNENNLKAKCKNKYWTQLNYFKSRHKFVKKKNVLISQNFEIKQSHKFDIFQNKNVDLPDQNDGITGYRFKDPRKKGALKIFNKWLKKKHYKNKTNAQYVNDNIICLDCLVTYLKKMIRVYGNPEMV</sequence>
<feature type="region of interest" description="Disordered" evidence="2">
    <location>
        <begin position="1080"/>
        <end position="1112"/>
    </location>
</feature>
<dbReference type="OrthoDB" id="10257284at2759"/>
<evidence type="ECO:0000256" key="3">
    <source>
        <dbReference type="SAM" id="Phobius"/>
    </source>
</evidence>
<accession>A0A1D3LF75</accession>
<feature type="transmembrane region" description="Helical" evidence="3">
    <location>
        <begin position="364"/>
        <end position="386"/>
    </location>
</feature>
<keyword evidence="3" id="KW-0812">Transmembrane</keyword>
<evidence type="ECO:0000256" key="1">
    <source>
        <dbReference type="ARBA" id="ARBA00022801"/>
    </source>
</evidence>
<keyword evidence="1" id="KW-0378">Hydrolase</keyword>
<reference evidence="4 5" key="1">
    <citation type="submission" date="2016-08" db="EMBL/GenBank/DDBJ databases">
        <authorList>
            <consortium name="Pathogen Informatics"/>
        </authorList>
    </citation>
    <scope>NUCLEOTIDE SEQUENCE [LARGE SCALE GENOMIC DNA]</scope>
    <source>
        <strain evidence="4 5">DK</strain>
    </source>
</reference>
<dbReference type="InterPro" id="IPR050645">
    <property type="entry name" value="Histidine_acid_phosphatase"/>
</dbReference>
<dbReference type="GO" id="GO:0016791">
    <property type="term" value="F:phosphatase activity"/>
    <property type="evidence" value="ECO:0007669"/>
    <property type="project" value="TreeGrafter"/>
</dbReference>
<dbReference type="Proteomes" id="UP000195879">
    <property type="component" value="Chromosome 3"/>
</dbReference>
<dbReference type="PANTHER" id="PTHR11567">
    <property type="entry name" value="ACID PHOSPHATASE-RELATED"/>
    <property type="match status" value="1"/>
</dbReference>
<proteinExistence type="predicted"/>
<keyword evidence="3" id="KW-1133">Transmembrane helix</keyword>
<protein>
    <submittedName>
        <fullName evidence="4">Uncharacterized protein</fullName>
    </submittedName>
</protein>
<evidence type="ECO:0000313" key="4">
    <source>
        <dbReference type="EMBL" id="SCM04924.1"/>
    </source>
</evidence>
<gene>
    <name evidence="4" type="ORF">PCHDK_000037500</name>
</gene>